<evidence type="ECO:0000256" key="1">
    <source>
        <dbReference type="SAM" id="Phobius"/>
    </source>
</evidence>
<dbReference type="VEuPathDB" id="PlasmoDB:PKNH_1309600"/>
<feature type="transmembrane region" description="Helical" evidence="1">
    <location>
        <begin position="51"/>
        <end position="69"/>
    </location>
</feature>
<feature type="transmembrane region" description="Helical" evidence="1">
    <location>
        <begin position="81"/>
        <end position="101"/>
    </location>
</feature>
<dbReference type="EMBL" id="NETL01000022">
    <property type="protein sequence ID" value="OTN66810.1"/>
    <property type="molecule type" value="Genomic_DNA"/>
</dbReference>
<dbReference type="AlphaFoldDB" id="A0A1Y3DRG9"/>
<keyword evidence="1" id="KW-0812">Transmembrane</keyword>
<accession>A0A1Y3DRG9</accession>
<keyword evidence="1" id="KW-1133">Transmembrane helix</keyword>
<protein>
    <submittedName>
        <fullName evidence="2">Uncharacterized protein</fullName>
    </submittedName>
</protein>
<dbReference type="eggNOG" id="ENOG502QXKZ">
    <property type="taxonomic scope" value="Eukaryota"/>
</dbReference>
<dbReference type="VEuPathDB" id="PlasmoDB:PKA1H_130014300"/>
<gene>
    <name evidence="2" type="ORF">PKNOH_S08481100</name>
</gene>
<sequence length="225" mass="26357">MSTMENDKGGGQVKVDMKEHQWRIFEYNMSKWMIENKYILDKEEKKKFYKCANYSIGTGIINASLVYFFCKRNNKFFTPMSRFFLTFSLGMYTSMVVNKIFRRKAYMEILTEKTTMTDKAREVMNDILNVKDDVGKAPSIGSANRLDSTSTSNAYSKNLYDDGQTQIHDDTPSMNNTNVPFAQDLNETFLNEQMSDDFERQNSYILKEPSEGKYVTWDDIRRMNK</sequence>
<dbReference type="OrthoDB" id="369963at2759"/>
<keyword evidence="1" id="KW-0472">Membrane</keyword>
<evidence type="ECO:0000313" key="3">
    <source>
        <dbReference type="Proteomes" id="UP000195012"/>
    </source>
</evidence>
<name>A0A1Y3DRG9_PLAKN</name>
<evidence type="ECO:0000313" key="2">
    <source>
        <dbReference type="EMBL" id="OTN66810.1"/>
    </source>
</evidence>
<reference evidence="2 3" key="1">
    <citation type="submission" date="2017-05" db="EMBL/GenBank/DDBJ databases">
        <title>PacBio assembly of a Plasmodium knowlesi genome sequence with Hi-C correction and manual annotation of the SICAvar gene family.</title>
        <authorList>
            <person name="Lapp S.A."/>
            <person name="Geraldo J.A."/>
            <person name="Chien J.-T."/>
            <person name="Ay F."/>
            <person name="Pakala S.B."/>
            <person name="Batugedara G."/>
            <person name="Humphrey J.C."/>
            <person name="Debarry J.D."/>
            <person name="Le Roch K.G."/>
            <person name="Galinski M.R."/>
            <person name="Kissinger J.C."/>
        </authorList>
    </citation>
    <scope>NUCLEOTIDE SEQUENCE [LARGE SCALE GENOMIC DNA]</scope>
    <source>
        <strain evidence="3">Malayan Strain Pk1 (A+)</strain>
    </source>
</reference>
<dbReference type="VEuPathDB" id="PlasmoDB:PKNOH_S08481100"/>
<organism evidence="2 3">
    <name type="scientific">Plasmodium knowlesi</name>
    <dbReference type="NCBI Taxonomy" id="5850"/>
    <lineage>
        <taxon>Eukaryota</taxon>
        <taxon>Sar</taxon>
        <taxon>Alveolata</taxon>
        <taxon>Apicomplexa</taxon>
        <taxon>Aconoidasida</taxon>
        <taxon>Haemosporida</taxon>
        <taxon>Plasmodiidae</taxon>
        <taxon>Plasmodium</taxon>
        <taxon>Plasmodium (Plasmodium)</taxon>
    </lineage>
</organism>
<proteinExistence type="predicted"/>
<comment type="caution">
    <text evidence="2">The sequence shown here is derived from an EMBL/GenBank/DDBJ whole genome shotgun (WGS) entry which is preliminary data.</text>
</comment>
<dbReference type="Proteomes" id="UP000195012">
    <property type="component" value="Unassembled WGS sequence"/>
</dbReference>